<feature type="transmembrane region" description="Helical" evidence="7">
    <location>
        <begin position="66"/>
        <end position="87"/>
    </location>
</feature>
<dbReference type="PANTHER" id="PTHR10590:SF4">
    <property type="entry name" value="SOLUTE CARRIER FAMILY 28 MEMBER 3"/>
    <property type="match status" value="1"/>
</dbReference>
<proteinExistence type="inferred from homology"/>
<keyword evidence="12" id="KW-1185">Reference proteome</keyword>
<feature type="transmembrane region" description="Helical" evidence="7">
    <location>
        <begin position="94"/>
        <end position="111"/>
    </location>
</feature>
<dbReference type="Pfam" id="PF07662">
    <property type="entry name" value="Nucleos_tra2_C"/>
    <property type="match status" value="1"/>
</dbReference>
<keyword evidence="4 7" id="KW-0812">Transmembrane</keyword>
<feature type="transmembrane region" description="Helical" evidence="7">
    <location>
        <begin position="290"/>
        <end position="308"/>
    </location>
</feature>
<feature type="transmembrane region" description="Helical" evidence="7">
    <location>
        <begin position="12"/>
        <end position="31"/>
    </location>
</feature>
<keyword evidence="5 7" id="KW-1133">Transmembrane helix</keyword>
<evidence type="ECO:0000256" key="4">
    <source>
        <dbReference type="ARBA" id="ARBA00022692"/>
    </source>
</evidence>
<sequence length="448" mass="48240">MSYVDKIPLWIRYIVGVGGLLAIVLSVSLSSAESGTGKRIDRMQSFLGVVIITIVMIATSKHPRNIAWRTVIVGYLMQFCLGCIVVKTKWGQDLFTWLASIAASLLEFSNYGTKFILGDTVGAMTPIFAISVFPAIIFFASFIQVIYYLGGMQWLLKRFGWFFYKMLGVSGSESVAAAASPFVGQGESALLIKDYLPHMTRSEIHACMTAGFATVSGSTLQGYIALGVDAKSIITACIMSIPCSLALSKIRYPEKEESLTRGRMAEPSRSTEEVNVLHAIGNGAATGINLSLLILANLIAVISLVNLIDFLLTWLGQFIAIQQLTLELVLGYLLYPFTWLLGVPTHDVLHVSQLLGLKFVANEFVAYQRLNDASSGPSVSSQLSLRGRTIAEFALCGFGNLGSIAMQIGALGTLAPNRKADISRLAISACVTGSIATCLSAAIISMVM</sequence>
<evidence type="ECO:0000256" key="3">
    <source>
        <dbReference type="ARBA" id="ARBA00022475"/>
    </source>
</evidence>
<dbReference type="InterPro" id="IPR002668">
    <property type="entry name" value="CNT_N_dom"/>
</dbReference>
<protein>
    <recommendedName>
        <fullName evidence="13">Sodium/nucleoside cotransporter</fullName>
    </recommendedName>
</protein>
<keyword evidence="6 7" id="KW-0472">Membrane</keyword>
<comment type="subcellular location">
    <subcellularLocation>
        <location evidence="1">Cell membrane</location>
        <topology evidence="1">Multi-pass membrane protein</topology>
    </subcellularLocation>
</comment>
<dbReference type="InterPro" id="IPR011657">
    <property type="entry name" value="CNT_C_dom"/>
</dbReference>
<evidence type="ECO:0000313" key="12">
    <source>
        <dbReference type="Proteomes" id="UP001145021"/>
    </source>
</evidence>
<feature type="domain" description="Nucleoside transporter/FeoB GTPase Gate" evidence="10">
    <location>
        <begin position="130"/>
        <end position="226"/>
    </location>
</feature>
<evidence type="ECO:0000259" key="9">
    <source>
        <dbReference type="Pfam" id="PF07662"/>
    </source>
</evidence>
<dbReference type="GO" id="GO:0005337">
    <property type="term" value="F:nucleoside transmembrane transporter activity"/>
    <property type="evidence" value="ECO:0007669"/>
    <property type="project" value="InterPro"/>
</dbReference>
<evidence type="ECO:0000256" key="5">
    <source>
        <dbReference type="ARBA" id="ARBA00022989"/>
    </source>
</evidence>
<gene>
    <name evidence="11" type="ORF">LPJ64_003452</name>
</gene>
<comment type="caution">
    <text evidence="11">The sequence shown here is derived from an EMBL/GenBank/DDBJ whole genome shotgun (WGS) entry which is preliminary data.</text>
</comment>
<evidence type="ECO:0000259" key="8">
    <source>
        <dbReference type="Pfam" id="PF01773"/>
    </source>
</evidence>
<dbReference type="InterPro" id="IPR008276">
    <property type="entry name" value="C_nuclsd_transpt"/>
</dbReference>
<evidence type="ECO:0000313" key="11">
    <source>
        <dbReference type="EMBL" id="KAJ1644904.1"/>
    </source>
</evidence>
<dbReference type="GO" id="GO:0005886">
    <property type="term" value="C:plasma membrane"/>
    <property type="evidence" value="ECO:0007669"/>
    <property type="project" value="UniProtKB-SubCell"/>
</dbReference>
<feature type="domain" description="Concentrative nucleoside transporter N-terminal" evidence="8">
    <location>
        <begin position="47"/>
        <end position="119"/>
    </location>
</feature>
<dbReference type="Proteomes" id="UP001145021">
    <property type="component" value="Unassembled WGS sequence"/>
</dbReference>
<dbReference type="PANTHER" id="PTHR10590">
    <property type="entry name" value="SODIUM/NUCLEOSIDE COTRANSPORTER"/>
    <property type="match status" value="1"/>
</dbReference>
<evidence type="ECO:0000256" key="1">
    <source>
        <dbReference type="ARBA" id="ARBA00004651"/>
    </source>
</evidence>
<feature type="transmembrane region" description="Helical" evidence="7">
    <location>
        <begin position="314"/>
        <end position="335"/>
    </location>
</feature>
<comment type="similarity">
    <text evidence="2">Belongs to the concentrative nucleoside transporter (CNT) (TC 2.A.41) family.</text>
</comment>
<feature type="domain" description="Concentrative nucleoside transporter C-terminal" evidence="9">
    <location>
        <begin position="233"/>
        <end position="444"/>
    </location>
</feature>
<name>A0A9W7XJQ0_9FUNG</name>
<evidence type="ECO:0000256" key="2">
    <source>
        <dbReference type="ARBA" id="ARBA00009033"/>
    </source>
</evidence>
<accession>A0A9W7XJQ0</accession>
<evidence type="ECO:0008006" key="13">
    <source>
        <dbReference type="Google" id="ProtNLM"/>
    </source>
</evidence>
<dbReference type="InterPro" id="IPR011642">
    <property type="entry name" value="Gate_dom"/>
</dbReference>
<dbReference type="Pfam" id="PF07670">
    <property type="entry name" value="Gate"/>
    <property type="match status" value="1"/>
</dbReference>
<dbReference type="AlphaFoldDB" id="A0A9W7XJQ0"/>
<evidence type="ECO:0000256" key="7">
    <source>
        <dbReference type="SAM" id="Phobius"/>
    </source>
</evidence>
<feature type="transmembrane region" description="Helical" evidence="7">
    <location>
        <begin position="425"/>
        <end position="447"/>
    </location>
</feature>
<organism evidence="11 12">
    <name type="scientific">Coemansia asiatica</name>
    <dbReference type="NCBI Taxonomy" id="1052880"/>
    <lineage>
        <taxon>Eukaryota</taxon>
        <taxon>Fungi</taxon>
        <taxon>Fungi incertae sedis</taxon>
        <taxon>Zoopagomycota</taxon>
        <taxon>Kickxellomycotina</taxon>
        <taxon>Kickxellomycetes</taxon>
        <taxon>Kickxellales</taxon>
        <taxon>Kickxellaceae</taxon>
        <taxon>Coemansia</taxon>
    </lineage>
</organism>
<dbReference type="Pfam" id="PF01773">
    <property type="entry name" value="Nucleos_tra2_N"/>
    <property type="match status" value="1"/>
</dbReference>
<keyword evidence="3" id="KW-1003">Cell membrane</keyword>
<evidence type="ECO:0000259" key="10">
    <source>
        <dbReference type="Pfam" id="PF07670"/>
    </source>
</evidence>
<feature type="transmembrane region" description="Helical" evidence="7">
    <location>
        <begin position="43"/>
        <end position="60"/>
    </location>
</feature>
<feature type="transmembrane region" description="Helical" evidence="7">
    <location>
        <begin position="123"/>
        <end position="149"/>
    </location>
</feature>
<dbReference type="EMBL" id="JANBOH010000135">
    <property type="protein sequence ID" value="KAJ1644904.1"/>
    <property type="molecule type" value="Genomic_DNA"/>
</dbReference>
<reference evidence="11" key="1">
    <citation type="submission" date="2022-07" db="EMBL/GenBank/DDBJ databases">
        <title>Phylogenomic reconstructions and comparative analyses of Kickxellomycotina fungi.</title>
        <authorList>
            <person name="Reynolds N.K."/>
            <person name="Stajich J.E."/>
            <person name="Barry K."/>
            <person name="Grigoriev I.V."/>
            <person name="Crous P."/>
            <person name="Smith M.E."/>
        </authorList>
    </citation>
    <scope>NUCLEOTIDE SEQUENCE</scope>
    <source>
        <strain evidence="11">NBRC 105413</strain>
    </source>
</reference>
<evidence type="ECO:0000256" key="6">
    <source>
        <dbReference type="ARBA" id="ARBA00023136"/>
    </source>
</evidence>
<dbReference type="GO" id="GO:0015293">
    <property type="term" value="F:symporter activity"/>
    <property type="evidence" value="ECO:0007669"/>
    <property type="project" value="TreeGrafter"/>
</dbReference>